<accession>A0A0J1CMQ7</accession>
<organism evidence="2 3">
    <name type="scientific">Caballeronia mineralivorans PML1(12)</name>
    <dbReference type="NCBI Taxonomy" id="908627"/>
    <lineage>
        <taxon>Bacteria</taxon>
        <taxon>Pseudomonadati</taxon>
        <taxon>Pseudomonadota</taxon>
        <taxon>Betaproteobacteria</taxon>
        <taxon>Burkholderiales</taxon>
        <taxon>Burkholderiaceae</taxon>
        <taxon>Caballeronia</taxon>
    </lineage>
</organism>
<evidence type="ECO:0000313" key="3">
    <source>
        <dbReference type="Proteomes" id="UP000035963"/>
    </source>
</evidence>
<evidence type="ECO:0000313" key="2">
    <source>
        <dbReference type="EMBL" id="KLU22045.1"/>
    </source>
</evidence>
<reference evidence="2 3" key="1">
    <citation type="journal article" date="2015" name="Genome Announc.">
        <title>Draft Genome Sequence of Burkholderia sp. Strain PML1(12), an Ectomycorrhizosphere-Inhabiting Bacterium with Effective Mineral-Weathering Ability.</title>
        <authorList>
            <person name="Uroz S."/>
            <person name="Oger P."/>
        </authorList>
    </citation>
    <scope>NUCLEOTIDE SEQUENCE [LARGE SCALE GENOMIC DNA]</scope>
    <source>
        <strain evidence="3">PML1(12)</strain>
    </source>
</reference>
<keyword evidence="1" id="KW-0472">Membrane</keyword>
<dbReference type="PATRIC" id="fig|908627.4.peg.7272"/>
<dbReference type="EMBL" id="AEJF01000190">
    <property type="protein sequence ID" value="KLU22045.1"/>
    <property type="molecule type" value="Genomic_DNA"/>
</dbReference>
<dbReference type="AlphaFoldDB" id="A0A0J1CMQ7"/>
<feature type="transmembrane region" description="Helical" evidence="1">
    <location>
        <begin position="12"/>
        <end position="31"/>
    </location>
</feature>
<keyword evidence="1" id="KW-0812">Transmembrane</keyword>
<dbReference type="OrthoDB" id="8690396at2"/>
<keyword evidence="3" id="KW-1185">Reference proteome</keyword>
<gene>
    <name evidence="2" type="ORF">EOS_32560</name>
</gene>
<proteinExistence type="predicted"/>
<keyword evidence="1" id="KW-1133">Transmembrane helix</keyword>
<dbReference type="Proteomes" id="UP000035963">
    <property type="component" value="Unassembled WGS sequence"/>
</dbReference>
<dbReference type="RefSeq" id="WP_047896328.1">
    <property type="nucleotide sequence ID" value="NZ_AEJF01000190.1"/>
</dbReference>
<protein>
    <submittedName>
        <fullName evidence="2">Uncharacterized protein</fullName>
    </submittedName>
</protein>
<evidence type="ECO:0000256" key="1">
    <source>
        <dbReference type="SAM" id="Phobius"/>
    </source>
</evidence>
<sequence length="102" mass="11041">MSAILGAMIGPLVTYLLSILGLAIVAVHAIFRLNSTQIIREKGTEATSARRARRYSIDIRSFDRQAMPGAIVRNSRKLLPKKASTEAVDYRADVGVKDGGLA</sequence>
<comment type="caution">
    <text evidence="2">The sequence shown here is derived from an EMBL/GenBank/DDBJ whole genome shotgun (WGS) entry which is preliminary data.</text>
</comment>
<name>A0A0J1CMQ7_9BURK</name>